<dbReference type="GO" id="GO:0043200">
    <property type="term" value="P:response to amino acid"/>
    <property type="evidence" value="ECO:0007669"/>
    <property type="project" value="TreeGrafter"/>
</dbReference>
<feature type="domain" description="HTH asnC-type" evidence="4">
    <location>
        <begin position="15"/>
        <end position="76"/>
    </location>
</feature>
<evidence type="ECO:0000259" key="4">
    <source>
        <dbReference type="PROSITE" id="PS50956"/>
    </source>
</evidence>
<evidence type="ECO:0000313" key="5">
    <source>
        <dbReference type="EMBL" id="TMQ65899.1"/>
    </source>
</evidence>
<dbReference type="InterPro" id="IPR011991">
    <property type="entry name" value="ArsR-like_HTH"/>
</dbReference>
<dbReference type="Gene3D" id="3.30.70.920">
    <property type="match status" value="1"/>
</dbReference>
<dbReference type="Pfam" id="PF01037">
    <property type="entry name" value="AsnC_trans_reg"/>
    <property type="match status" value="1"/>
</dbReference>
<dbReference type="PRINTS" id="PR00033">
    <property type="entry name" value="HTHASNC"/>
</dbReference>
<dbReference type="InterPro" id="IPR019887">
    <property type="entry name" value="Tscrpt_reg_AsnC/Lrp_C"/>
</dbReference>
<organism evidence="5 6">
    <name type="scientific">Eiseniibacteriota bacterium</name>
    <dbReference type="NCBI Taxonomy" id="2212470"/>
    <lineage>
        <taxon>Bacteria</taxon>
        <taxon>Candidatus Eiseniibacteriota</taxon>
    </lineage>
</organism>
<dbReference type="SMART" id="SM00344">
    <property type="entry name" value="HTH_ASNC"/>
    <property type="match status" value="1"/>
</dbReference>
<sequence>MEAAGRIKVVNGLPLDPIDRKILALLQDDAKIPQAKIARSVGLTAPSVNERIRKLERAGYIRGYVAVLDPKRLGQDVTAFVEVFIEQPKFEAGFIEAVSHLDEVLECHHITGEFSLLLKVRVADMAAFRRLLIEKLNTVRGVRQTRTLIVLATAKEHHRIKLDEAVAVD</sequence>
<dbReference type="SUPFAM" id="SSF46785">
    <property type="entry name" value="Winged helix' DNA-binding domain"/>
    <property type="match status" value="1"/>
</dbReference>
<dbReference type="PANTHER" id="PTHR30154">
    <property type="entry name" value="LEUCINE-RESPONSIVE REGULATORY PROTEIN"/>
    <property type="match status" value="1"/>
</dbReference>
<dbReference type="CDD" id="cd00090">
    <property type="entry name" value="HTH_ARSR"/>
    <property type="match status" value="1"/>
</dbReference>
<dbReference type="Pfam" id="PF13412">
    <property type="entry name" value="HTH_24"/>
    <property type="match status" value="1"/>
</dbReference>
<reference evidence="5 6" key="1">
    <citation type="journal article" date="2019" name="Nat. Microbiol.">
        <title>Mediterranean grassland soil C-N compound turnover is dependent on rainfall and depth, and is mediated by genomically divergent microorganisms.</title>
        <authorList>
            <person name="Diamond S."/>
            <person name="Andeer P.F."/>
            <person name="Li Z."/>
            <person name="Crits-Christoph A."/>
            <person name="Burstein D."/>
            <person name="Anantharaman K."/>
            <person name="Lane K.R."/>
            <person name="Thomas B.C."/>
            <person name="Pan C."/>
            <person name="Northen T.R."/>
            <person name="Banfield J.F."/>
        </authorList>
    </citation>
    <scope>NUCLEOTIDE SEQUENCE [LARGE SCALE GENOMIC DNA]</scope>
    <source>
        <strain evidence="5">WS_9</strain>
    </source>
</reference>
<evidence type="ECO:0000313" key="6">
    <source>
        <dbReference type="Proteomes" id="UP000317691"/>
    </source>
</evidence>
<keyword evidence="2" id="KW-0238">DNA-binding</keyword>
<dbReference type="Gene3D" id="1.10.10.10">
    <property type="entry name" value="Winged helix-like DNA-binding domain superfamily/Winged helix DNA-binding domain"/>
    <property type="match status" value="1"/>
</dbReference>
<dbReference type="Proteomes" id="UP000317691">
    <property type="component" value="Unassembled WGS sequence"/>
</dbReference>
<evidence type="ECO:0000256" key="1">
    <source>
        <dbReference type="ARBA" id="ARBA00023015"/>
    </source>
</evidence>
<protein>
    <submittedName>
        <fullName evidence="5">Lrp/AsnC family transcriptional regulator</fullName>
    </submittedName>
</protein>
<dbReference type="PROSITE" id="PS50956">
    <property type="entry name" value="HTH_ASNC_2"/>
    <property type="match status" value="1"/>
</dbReference>
<dbReference type="InterPro" id="IPR036388">
    <property type="entry name" value="WH-like_DNA-bd_sf"/>
</dbReference>
<name>A0A538TQJ3_UNCEI</name>
<dbReference type="InterPro" id="IPR000485">
    <property type="entry name" value="AsnC-type_HTH_dom"/>
</dbReference>
<evidence type="ECO:0000256" key="3">
    <source>
        <dbReference type="ARBA" id="ARBA00023163"/>
    </source>
</evidence>
<keyword evidence="1" id="KW-0805">Transcription regulation</keyword>
<dbReference type="GO" id="GO:0005829">
    <property type="term" value="C:cytosol"/>
    <property type="evidence" value="ECO:0007669"/>
    <property type="project" value="TreeGrafter"/>
</dbReference>
<dbReference type="InterPro" id="IPR011008">
    <property type="entry name" value="Dimeric_a/b-barrel"/>
</dbReference>
<dbReference type="PANTHER" id="PTHR30154:SF53">
    <property type="entry name" value="HTH-TYPE TRANSCRIPTIONAL REGULATOR LRPC"/>
    <property type="match status" value="1"/>
</dbReference>
<dbReference type="GO" id="GO:0043565">
    <property type="term" value="F:sequence-specific DNA binding"/>
    <property type="evidence" value="ECO:0007669"/>
    <property type="project" value="InterPro"/>
</dbReference>
<dbReference type="AlphaFoldDB" id="A0A538TQJ3"/>
<gene>
    <name evidence="5" type="ORF">E6K79_03255</name>
</gene>
<dbReference type="SUPFAM" id="SSF54909">
    <property type="entry name" value="Dimeric alpha+beta barrel"/>
    <property type="match status" value="1"/>
</dbReference>
<keyword evidence="3" id="KW-0804">Transcription</keyword>
<evidence type="ECO:0000256" key="2">
    <source>
        <dbReference type="ARBA" id="ARBA00023125"/>
    </source>
</evidence>
<dbReference type="InterPro" id="IPR019888">
    <property type="entry name" value="Tscrpt_reg_AsnC-like"/>
</dbReference>
<dbReference type="InterPro" id="IPR036390">
    <property type="entry name" value="WH_DNA-bd_sf"/>
</dbReference>
<accession>A0A538TQJ3</accession>
<proteinExistence type="predicted"/>
<comment type="caution">
    <text evidence="5">The sequence shown here is derived from an EMBL/GenBank/DDBJ whole genome shotgun (WGS) entry which is preliminary data.</text>
</comment>
<dbReference type="EMBL" id="VBOZ01000010">
    <property type="protein sequence ID" value="TMQ65899.1"/>
    <property type="molecule type" value="Genomic_DNA"/>
</dbReference>